<evidence type="ECO:0000259" key="2">
    <source>
        <dbReference type="Pfam" id="PF01266"/>
    </source>
</evidence>
<accession>A0ABQ8GP26</accession>
<protein>
    <submittedName>
        <fullName evidence="3">FAD dependent oxidoreductase-domain-containing protein</fullName>
    </submittedName>
</protein>
<feature type="region of interest" description="Disordered" evidence="1">
    <location>
        <begin position="1"/>
        <end position="36"/>
    </location>
</feature>
<evidence type="ECO:0000256" key="1">
    <source>
        <dbReference type="SAM" id="MobiDB-lite"/>
    </source>
</evidence>
<dbReference type="Pfam" id="PF01266">
    <property type="entry name" value="DAO"/>
    <property type="match status" value="1"/>
</dbReference>
<name>A0ABQ8GP26_9PEZI</name>
<evidence type="ECO:0000313" key="4">
    <source>
        <dbReference type="Proteomes" id="UP000774617"/>
    </source>
</evidence>
<dbReference type="SUPFAM" id="SSF51905">
    <property type="entry name" value="FAD/NAD(P)-binding domain"/>
    <property type="match status" value="1"/>
</dbReference>
<dbReference type="Proteomes" id="UP000774617">
    <property type="component" value="Unassembled WGS sequence"/>
</dbReference>
<dbReference type="PANTHER" id="PTHR13847">
    <property type="entry name" value="SARCOSINE DEHYDROGENASE-RELATED"/>
    <property type="match status" value="1"/>
</dbReference>
<dbReference type="EMBL" id="JAGTJR010000004">
    <property type="protein sequence ID" value="KAH7061513.1"/>
    <property type="molecule type" value="Genomic_DNA"/>
</dbReference>
<sequence>MSPAATAQARLSQIQSSIQPPPPPPPTSIYSTEPSASHAPYPYPVPGAVTPFWRTEPHALDSARTTPDLPDEADVVIIGAGYAGAATAYHLLEDNPNPPKIVILEAREACSGATGRNGGHLKPDVYFQVPKYTALFGAAAADELALFEASQVLAVKALVERERIDCDFTLTRAVDVCLDAEHAAKCKREYLELQAAGRPSVRDVFFCEGEAAENVSGVKGAKCAFTFTAGSVWPYKLVMHLLALAVARGVNLQTHTPVTSVSEDQDGAGRWTVSTPRGRLRAKQLVYCTNAYTAGVAPQYRDKIIPVKGICARLAVPRGLPKPHLPNTYSLRYAPGIYDYQITRPDGSIIIGGAKQWFWHDRGHWYGVTDDASLIEPATQHFPGFMQRNYRGWEKSGSEVDTIWTGIMGYTADMMPHIGAVPSKPGQFIIGGFNGHGMPLIFLSSKGLAKMILDGAPFEETGIPRLFKTTAERLASKENLILESKPQ</sequence>
<keyword evidence="4" id="KW-1185">Reference proteome</keyword>
<reference evidence="3 4" key="1">
    <citation type="journal article" date="2021" name="Nat. Commun.">
        <title>Genetic determinants of endophytism in the Arabidopsis root mycobiome.</title>
        <authorList>
            <person name="Mesny F."/>
            <person name="Miyauchi S."/>
            <person name="Thiergart T."/>
            <person name="Pickel B."/>
            <person name="Atanasova L."/>
            <person name="Karlsson M."/>
            <person name="Huettel B."/>
            <person name="Barry K.W."/>
            <person name="Haridas S."/>
            <person name="Chen C."/>
            <person name="Bauer D."/>
            <person name="Andreopoulos W."/>
            <person name="Pangilinan J."/>
            <person name="LaButti K."/>
            <person name="Riley R."/>
            <person name="Lipzen A."/>
            <person name="Clum A."/>
            <person name="Drula E."/>
            <person name="Henrissat B."/>
            <person name="Kohler A."/>
            <person name="Grigoriev I.V."/>
            <person name="Martin F.M."/>
            <person name="Hacquard S."/>
        </authorList>
    </citation>
    <scope>NUCLEOTIDE SEQUENCE [LARGE SCALE GENOMIC DNA]</scope>
    <source>
        <strain evidence="3 4">MPI-SDFR-AT-0080</strain>
    </source>
</reference>
<dbReference type="Gene3D" id="3.30.9.10">
    <property type="entry name" value="D-Amino Acid Oxidase, subunit A, domain 2"/>
    <property type="match status" value="1"/>
</dbReference>
<organism evidence="3 4">
    <name type="scientific">Macrophomina phaseolina</name>
    <dbReference type="NCBI Taxonomy" id="35725"/>
    <lineage>
        <taxon>Eukaryota</taxon>
        <taxon>Fungi</taxon>
        <taxon>Dikarya</taxon>
        <taxon>Ascomycota</taxon>
        <taxon>Pezizomycotina</taxon>
        <taxon>Dothideomycetes</taxon>
        <taxon>Dothideomycetes incertae sedis</taxon>
        <taxon>Botryosphaeriales</taxon>
        <taxon>Botryosphaeriaceae</taxon>
        <taxon>Macrophomina</taxon>
    </lineage>
</organism>
<evidence type="ECO:0000313" key="3">
    <source>
        <dbReference type="EMBL" id="KAH7061513.1"/>
    </source>
</evidence>
<dbReference type="PANTHER" id="PTHR13847:SF279">
    <property type="entry name" value="FAD DEPENDENT OXIDOREDUCTASE DOMAIN-CONTAINING PROTEIN-RELATED"/>
    <property type="match status" value="1"/>
</dbReference>
<comment type="caution">
    <text evidence="3">The sequence shown here is derived from an EMBL/GenBank/DDBJ whole genome shotgun (WGS) entry which is preliminary data.</text>
</comment>
<feature type="domain" description="FAD dependent oxidoreductase" evidence="2">
    <location>
        <begin position="74"/>
        <end position="450"/>
    </location>
</feature>
<gene>
    <name evidence="3" type="ORF">B0J12DRAFT_736633</name>
</gene>
<proteinExistence type="predicted"/>
<dbReference type="InterPro" id="IPR036188">
    <property type="entry name" value="FAD/NAD-bd_sf"/>
</dbReference>
<dbReference type="Gene3D" id="3.50.50.60">
    <property type="entry name" value="FAD/NAD(P)-binding domain"/>
    <property type="match status" value="1"/>
</dbReference>
<dbReference type="InterPro" id="IPR006076">
    <property type="entry name" value="FAD-dep_OxRdtase"/>
</dbReference>